<evidence type="ECO:0000313" key="1">
    <source>
        <dbReference type="EMBL" id="KAG8469353.1"/>
    </source>
</evidence>
<keyword evidence="2" id="KW-1185">Reference proteome</keyword>
<protein>
    <submittedName>
        <fullName evidence="1">Uncharacterized protein</fullName>
    </submittedName>
</protein>
<accession>A0A8J5XK32</accession>
<evidence type="ECO:0000313" key="2">
    <source>
        <dbReference type="Proteomes" id="UP000751190"/>
    </source>
</evidence>
<name>A0A8J5XK32_DIALT</name>
<dbReference type="AlphaFoldDB" id="A0A8J5XK32"/>
<dbReference type="Proteomes" id="UP000751190">
    <property type="component" value="Unassembled WGS sequence"/>
</dbReference>
<comment type="caution">
    <text evidence="1">The sequence shown here is derived from an EMBL/GenBank/DDBJ whole genome shotgun (WGS) entry which is preliminary data.</text>
</comment>
<sequence>MATMFDDASPSETQGTYAESMECTAVAKLCSDVLEVLHAAFSAEPTPSDTMIRVLADGLRVHDTNLIVEWFRVRRAAFAAASSG</sequence>
<organism evidence="1 2">
    <name type="scientific">Diacronema lutheri</name>
    <name type="common">Unicellular marine alga</name>
    <name type="synonym">Monochrysis lutheri</name>
    <dbReference type="NCBI Taxonomy" id="2081491"/>
    <lineage>
        <taxon>Eukaryota</taxon>
        <taxon>Haptista</taxon>
        <taxon>Haptophyta</taxon>
        <taxon>Pavlovophyceae</taxon>
        <taxon>Pavlovales</taxon>
        <taxon>Pavlovaceae</taxon>
        <taxon>Diacronema</taxon>
    </lineage>
</organism>
<gene>
    <name evidence="1" type="ORF">KFE25_007871</name>
</gene>
<dbReference type="EMBL" id="JAGTXO010000003">
    <property type="protein sequence ID" value="KAG8469353.1"/>
    <property type="molecule type" value="Genomic_DNA"/>
</dbReference>
<proteinExistence type="predicted"/>
<reference evidence="1" key="1">
    <citation type="submission" date="2021-05" db="EMBL/GenBank/DDBJ databases">
        <title>The genome of the haptophyte Pavlova lutheri (Diacronema luteri, Pavlovales) - a model for lipid biosynthesis in eukaryotic algae.</title>
        <authorList>
            <person name="Hulatt C.J."/>
            <person name="Posewitz M.C."/>
        </authorList>
    </citation>
    <scope>NUCLEOTIDE SEQUENCE</scope>
    <source>
        <strain evidence="1">NIVA-4/92</strain>
    </source>
</reference>